<dbReference type="GO" id="GO:0016787">
    <property type="term" value="F:hydrolase activity"/>
    <property type="evidence" value="ECO:0007669"/>
    <property type="project" value="UniProtKB-KW"/>
</dbReference>
<dbReference type="OrthoDB" id="4527292at2"/>
<dbReference type="Pfam" id="PF00756">
    <property type="entry name" value="Esterase"/>
    <property type="match status" value="1"/>
</dbReference>
<dbReference type="Gene3D" id="3.40.50.1820">
    <property type="entry name" value="alpha/beta hydrolase"/>
    <property type="match status" value="1"/>
</dbReference>
<dbReference type="EMBL" id="LT629732">
    <property type="protein sequence ID" value="SDS23388.1"/>
    <property type="molecule type" value="Genomic_DNA"/>
</dbReference>
<proteinExistence type="predicted"/>
<dbReference type="GO" id="GO:0016747">
    <property type="term" value="F:acyltransferase activity, transferring groups other than amino-acyl groups"/>
    <property type="evidence" value="ECO:0007669"/>
    <property type="project" value="TreeGrafter"/>
</dbReference>
<evidence type="ECO:0000313" key="2">
    <source>
        <dbReference type="Proteomes" id="UP000198983"/>
    </source>
</evidence>
<sequence length="363" mass="39178">MPLDPTRSAAPSGVARAAIVEPRSDTRRVAVLLAAFLLALSALVTVALPVRAARAATPGTTPKATAADATAAAGGARVVEEEQVAPRQVDLTIDSPALGTTAKVRLLTPDGWERRRPGRHWPVLYLLHGCCGDYTSWTALTDVAGIPSLRNVLVVMPEAGNVGFYSDWYNAGQAGPPAWERFHLTEVRRIVERDYGAGHRRVVAGLSMGGFGALSYAGRHPGMFRAAASYSGVVDTRHTPGATQFVLDLVGGYVDDPLKLWGDPTAQASVWAAHNPADLVRQLRRIPLYLSCGNGQAGPLDPPGRTSAYETLFESENRVLADRLRQAGAPRLETHFYGPGTHSWPYWQRELHRSLPMLLDALR</sequence>
<dbReference type="Proteomes" id="UP000198983">
    <property type="component" value="Chromosome I"/>
</dbReference>
<gene>
    <name evidence="1" type="ORF">SAMN04489717_2033</name>
</gene>
<evidence type="ECO:0000313" key="1">
    <source>
        <dbReference type="EMBL" id="SDS23388.1"/>
    </source>
</evidence>
<reference evidence="1 2" key="1">
    <citation type="submission" date="2016-10" db="EMBL/GenBank/DDBJ databases">
        <authorList>
            <person name="de Groot N.N."/>
        </authorList>
    </citation>
    <scope>NUCLEOTIDE SEQUENCE [LARGE SCALE GENOMIC DNA]</scope>
    <source>
        <strain evidence="1 2">DSM 22024</strain>
    </source>
</reference>
<dbReference type="InterPro" id="IPR050583">
    <property type="entry name" value="Mycobacterial_A85_antigen"/>
</dbReference>
<dbReference type="STRING" id="117157.SAMN04489717_2033"/>
<accession>A0A1H1QIT9</accession>
<dbReference type="SUPFAM" id="SSF53474">
    <property type="entry name" value="alpha/beta-Hydrolases"/>
    <property type="match status" value="1"/>
</dbReference>
<dbReference type="RefSeq" id="WP_092652664.1">
    <property type="nucleotide sequence ID" value="NZ_LT629732.1"/>
</dbReference>
<keyword evidence="1" id="KW-0378">Hydrolase</keyword>
<organism evidence="1 2">
    <name type="scientific">Actinopolymorpha singaporensis</name>
    <dbReference type="NCBI Taxonomy" id="117157"/>
    <lineage>
        <taxon>Bacteria</taxon>
        <taxon>Bacillati</taxon>
        <taxon>Actinomycetota</taxon>
        <taxon>Actinomycetes</taxon>
        <taxon>Propionibacteriales</taxon>
        <taxon>Actinopolymorphaceae</taxon>
        <taxon>Actinopolymorpha</taxon>
    </lineage>
</organism>
<dbReference type="AlphaFoldDB" id="A0A1H1QIT9"/>
<dbReference type="PANTHER" id="PTHR48098:SF1">
    <property type="entry name" value="DIACYLGLYCEROL ACYLTRANSFERASE_MYCOLYLTRANSFERASE AG85A"/>
    <property type="match status" value="1"/>
</dbReference>
<protein>
    <submittedName>
        <fullName evidence="1">S-formylglutathione hydrolase FrmB</fullName>
    </submittedName>
</protein>
<name>A0A1H1QIT9_9ACTN</name>
<keyword evidence="2" id="KW-1185">Reference proteome</keyword>
<dbReference type="InterPro" id="IPR029058">
    <property type="entry name" value="AB_hydrolase_fold"/>
</dbReference>
<dbReference type="PANTHER" id="PTHR48098">
    <property type="entry name" value="ENTEROCHELIN ESTERASE-RELATED"/>
    <property type="match status" value="1"/>
</dbReference>
<dbReference type="InterPro" id="IPR000801">
    <property type="entry name" value="Esterase-like"/>
</dbReference>